<reference evidence="1" key="2">
    <citation type="submission" date="2006-05" db="EMBL/GenBank/DDBJ databases">
        <title>Sequencing of the draft genome and assembly of Desulfuromonas acetoxidans DSM 684.</title>
        <authorList>
            <consortium name="US DOE Joint Genome Institute (JGI-PGF)"/>
            <person name="Copeland A."/>
            <person name="Lucas S."/>
            <person name="Lapidus A."/>
            <person name="Barry K."/>
            <person name="Detter J.C."/>
            <person name="Glavina del Rio T."/>
            <person name="Hammon N."/>
            <person name="Israni S."/>
            <person name="Dalin E."/>
            <person name="Tice H."/>
            <person name="Bruce D."/>
            <person name="Pitluck S."/>
            <person name="Richardson P."/>
        </authorList>
    </citation>
    <scope>NUCLEOTIDE SEQUENCE [LARGE SCALE GENOMIC DNA]</scope>
    <source>
        <strain evidence="1">DSM 684</strain>
    </source>
</reference>
<dbReference type="OrthoDB" id="5401597at2"/>
<evidence type="ECO:0000313" key="2">
    <source>
        <dbReference type="Proteomes" id="UP000005695"/>
    </source>
</evidence>
<reference evidence="1" key="1">
    <citation type="submission" date="2006-05" db="EMBL/GenBank/DDBJ databases">
        <title>Annotation of the draft genome assembly of Desulfuromonas acetoxidans DSM 684.</title>
        <authorList>
            <consortium name="US DOE Joint Genome Institute (JGI-ORNL)"/>
            <person name="Larimer F."/>
            <person name="Land M."/>
            <person name="Hauser L."/>
        </authorList>
    </citation>
    <scope>NUCLEOTIDE SEQUENCE [LARGE SCALE GENOMIC DNA]</scope>
    <source>
        <strain evidence="1">DSM 684</strain>
    </source>
</reference>
<proteinExistence type="predicted"/>
<sequence length="254" mass="28317">MALLTRITFILFASVLFTGSVWAETSVSLRAGYQMLKPSGDIAGSSSTFDTSLDIDDDLDWDESRDMLGELSLNWERSQLSFSYLPIEFSGDSLLTIDGYYNGQAFSIGDHVSSDVKFDLYDVGYTFYLINMKEVPTPFRLGVEFAIKLADIEIEFSDEAAGIHENDSVIAPLPTLGIRTCIALTEHIALTGRAGYIEYDENHLFDANVQLEYLPLKHGGLFAGYRYFDLVVDESDVDVNLEFSGPYAGIMIHF</sequence>
<organism evidence="1 2">
    <name type="scientific">Desulfuromonas acetoxidans (strain DSM 684 / 11070)</name>
    <dbReference type="NCBI Taxonomy" id="281689"/>
    <lineage>
        <taxon>Bacteria</taxon>
        <taxon>Pseudomonadati</taxon>
        <taxon>Thermodesulfobacteriota</taxon>
        <taxon>Desulfuromonadia</taxon>
        <taxon>Desulfuromonadales</taxon>
        <taxon>Desulfuromonadaceae</taxon>
        <taxon>Desulfuromonas</taxon>
    </lineage>
</organism>
<dbReference type="Proteomes" id="UP000005695">
    <property type="component" value="Unassembled WGS sequence"/>
</dbReference>
<dbReference type="EMBL" id="AAEW02000006">
    <property type="protein sequence ID" value="EAT16097.1"/>
    <property type="molecule type" value="Genomic_DNA"/>
</dbReference>
<comment type="caution">
    <text evidence="1">The sequence shown here is derived from an EMBL/GenBank/DDBJ whole genome shotgun (WGS) entry which is preliminary data.</text>
</comment>
<dbReference type="AlphaFoldDB" id="Q1K1B1"/>
<protein>
    <recommendedName>
        <fullName evidence="3">Outer membrane protein</fullName>
    </recommendedName>
</protein>
<dbReference type="RefSeq" id="WP_005999204.1">
    <property type="nucleotide sequence ID" value="NZ_AAEW02000006.1"/>
</dbReference>
<evidence type="ECO:0008006" key="3">
    <source>
        <dbReference type="Google" id="ProtNLM"/>
    </source>
</evidence>
<keyword evidence="2" id="KW-1185">Reference proteome</keyword>
<accession>Q1K1B1</accession>
<evidence type="ECO:0000313" key="1">
    <source>
        <dbReference type="EMBL" id="EAT16097.1"/>
    </source>
</evidence>
<name>Q1K1B1_DESA6</name>
<gene>
    <name evidence="1" type="ORF">Dace_1561</name>
</gene>